<evidence type="ECO:0000313" key="1">
    <source>
        <dbReference type="EMBL" id="MFB9780794.1"/>
    </source>
</evidence>
<comment type="caution">
    <text evidence="1">The sequence shown here is derived from an EMBL/GenBank/DDBJ whole genome shotgun (WGS) entry which is preliminary data.</text>
</comment>
<organism evidence="1 2">
    <name type="scientific">Rhodococcus baikonurensis</name>
    <dbReference type="NCBI Taxonomy" id="172041"/>
    <lineage>
        <taxon>Bacteria</taxon>
        <taxon>Bacillati</taxon>
        <taxon>Actinomycetota</taxon>
        <taxon>Actinomycetes</taxon>
        <taxon>Mycobacteriales</taxon>
        <taxon>Nocardiaceae</taxon>
        <taxon>Rhodococcus</taxon>
        <taxon>Rhodococcus erythropolis group</taxon>
    </lineage>
</organism>
<gene>
    <name evidence="1" type="ORF">ACFFQ6_13930</name>
</gene>
<reference evidence="1 2" key="1">
    <citation type="submission" date="2024-09" db="EMBL/GenBank/DDBJ databases">
        <authorList>
            <person name="Sun Q."/>
            <person name="Mori K."/>
        </authorList>
    </citation>
    <scope>NUCLEOTIDE SEQUENCE [LARGE SCALE GENOMIC DNA]</scope>
    <source>
        <strain evidence="1 2">JCM 11411</strain>
    </source>
</reference>
<keyword evidence="2" id="KW-1185">Reference proteome</keyword>
<evidence type="ECO:0000313" key="2">
    <source>
        <dbReference type="Proteomes" id="UP001589587"/>
    </source>
</evidence>
<protein>
    <submittedName>
        <fullName evidence="1">Uncharacterized protein</fullName>
    </submittedName>
</protein>
<name>A0ABV5XEA5_9NOCA</name>
<dbReference type="Proteomes" id="UP001589587">
    <property type="component" value="Unassembled WGS sequence"/>
</dbReference>
<accession>A0ABV5XEA5</accession>
<sequence>MLTIRITDNAAAFLGLGVGFSTIDPTDGLTPQLRAKLNRGIERRGKLLVWADSRADDESPPANFFDYTGWECNDSSFHLEDYVPLRTPNAVAEDFLPSGLPVESMGPFITRSDQRALLEQGIAFAREFAQLVYDLPEPTPVRCMIFVNSNCGTFRFHQIEPGVEWTALDRLEDDYPTKFSSKGVVVDIIPSTTRTYRCQVCGYPGLRERPYARDGSGSGERCPACAFTFDAAPGADQHRHSRQSSTHEQWRERWISGGMRWQSAPEVPQPVIWEPVNELAELLTMRQRPPQ</sequence>
<dbReference type="RefSeq" id="WP_378374845.1">
    <property type="nucleotide sequence ID" value="NZ_JBHMAS010000028.1"/>
</dbReference>
<dbReference type="EMBL" id="JBHMAS010000028">
    <property type="protein sequence ID" value="MFB9780794.1"/>
    <property type="molecule type" value="Genomic_DNA"/>
</dbReference>
<proteinExistence type="predicted"/>